<comment type="caution">
    <text evidence="2">The sequence shown here is derived from an EMBL/GenBank/DDBJ whole genome shotgun (WGS) entry which is preliminary data.</text>
</comment>
<gene>
    <name evidence="2" type="ORF">KOW79_007746</name>
</gene>
<proteinExistence type="predicted"/>
<evidence type="ECO:0000313" key="2">
    <source>
        <dbReference type="EMBL" id="KAG7329572.1"/>
    </source>
</evidence>
<evidence type="ECO:0000256" key="1">
    <source>
        <dbReference type="SAM" id="MobiDB-lite"/>
    </source>
</evidence>
<sequence length="82" mass="9290">MSVKEIRLRESGEKKKKRHAQNATRAPQRGKGGLKETEEDVFMLKRKERGNRESGKTPSKLGTDEMRTSSTHTFGKEVCLSV</sequence>
<dbReference type="EMBL" id="JAHKSW010000008">
    <property type="protein sequence ID" value="KAG7329572.1"/>
    <property type="molecule type" value="Genomic_DNA"/>
</dbReference>
<organism evidence="2 3">
    <name type="scientific">Hemibagrus wyckioides</name>
    <dbReference type="NCBI Taxonomy" id="337641"/>
    <lineage>
        <taxon>Eukaryota</taxon>
        <taxon>Metazoa</taxon>
        <taxon>Chordata</taxon>
        <taxon>Craniata</taxon>
        <taxon>Vertebrata</taxon>
        <taxon>Euteleostomi</taxon>
        <taxon>Actinopterygii</taxon>
        <taxon>Neopterygii</taxon>
        <taxon>Teleostei</taxon>
        <taxon>Ostariophysi</taxon>
        <taxon>Siluriformes</taxon>
        <taxon>Bagridae</taxon>
        <taxon>Hemibagrus</taxon>
    </lineage>
</organism>
<keyword evidence="3" id="KW-1185">Reference proteome</keyword>
<protein>
    <submittedName>
        <fullName evidence="2">Uncharacterized protein</fullName>
    </submittedName>
</protein>
<accession>A0A9D3SMH3</accession>
<feature type="compositionally biased region" description="Basic and acidic residues" evidence="1">
    <location>
        <begin position="42"/>
        <end position="55"/>
    </location>
</feature>
<dbReference type="Proteomes" id="UP000824219">
    <property type="component" value="Linkage Group LG08"/>
</dbReference>
<dbReference type="AlphaFoldDB" id="A0A9D3SMH3"/>
<feature type="region of interest" description="Disordered" evidence="1">
    <location>
        <begin position="1"/>
        <end position="82"/>
    </location>
</feature>
<name>A0A9D3SMH3_9TELE</name>
<evidence type="ECO:0000313" key="3">
    <source>
        <dbReference type="Proteomes" id="UP000824219"/>
    </source>
</evidence>
<reference evidence="2 3" key="1">
    <citation type="submission" date="2021-06" db="EMBL/GenBank/DDBJ databases">
        <title>Chromosome-level genome assembly of the red-tail catfish (Hemibagrus wyckioides).</title>
        <authorList>
            <person name="Shao F."/>
        </authorList>
    </citation>
    <scope>NUCLEOTIDE SEQUENCE [LARGE SCALE GENOMIC DNA]</scope>
    <source>
        <strain evidence="2">EC202008001</strain>
        <tissue evidence="2">Blood</tissue>
    </source>
</reference>
<feature type="compositionally biased region" description="Basic and acidic residues" evidence="1">
    <location>
        <begin position="1"/>
        <end position="13"/>
    </location>
</feature>